<dbReference type="PANTHER" id="PTHR31642">
    <property type="entry name" value="TRICHOTHECENE 3-O-ACETYLTRANSFERASE"/>
    <property type="match status" value="1"/>
</dbReference>
<gene>
    <name evidence="3" type="ORF">EXIGLDRAFT_724613</name>
</gene>
<accession>A0A165MQ75</accession>
<dbReference type="AlphaFoldDB" id="A0A165MQ75"/>
<dbReference type="Gene3D" id="3.30.559.10">
    <property type="entry name" value="Chloramphenicol acetyltransferase-like domain"/>
    <property type="match status" value="2"/>
</dbReference>
<evidence type="ECO:0000313" key="4">
    <source>
        <dbReference type="Proteomes" id="UP000077266"/>
    </source>
</evidence>
<sequence length="514" mass="56170">MASSVTVIAQRTVQCANFASVAAYDWPLKLGPFDHLVAPFIPVAVVYVYKALPASSAELVPVDRLHRAMERLLDYYPHQSGRLHIHESDGTREIDRVGAGASLLEARCSDPLDAFCSPEHDGRVVITSLPDGGNALLAPFDPAMDKVLNGPLLTVQHTRFACGSVALGIRLYHTLCDGGGYFQLVRHLAELYRGLGAGDATSGLACPPHIRPYLNDFHDKVTATDRQAALAFQPELLYLVDESSAVKDDAAPAVLPPPAPVVPLSPVTGRVMRFSAAELNALKEHATGPNGEWASTFEALAAHLHQRVYLARLKLPHAPTPSSLVRDYLNPINTRSRLASNDEAQGMPPGYFGNALLTTSTPMDHELLAEGAPLWRIAKVIHDLSRSPTFTDVNVLRQTIRWVAAQPDVRRVRDHFNFAPGAFMASQWNKLPTYAGADFDVDSHGAPIPPLLVAPPFTPISLVDGLGYFVATEEQFHRGVDVKSSSDIDLHLALSEPLWEILNQDPEFRRFRKP</sequence>
<dbReference type="PANTHER" id="PTHR31642:SF11">
    <property type="entry name" value="SHIKIMATE O-HYDROXYCINNAMOYLTRANSFERASE"/>
    <property type="match status" value="1"/>
</dbReference>
<protein>
    <recommendedName>
        <fullName evidence="5">Transferase-domain-containing protein</fullName>
    </recommendedName>
</protein>
<dbReference type="InParanoid" id="A0A165MQ75"/>
<reference evidence="3 4" key="1">
    <citation type="journal article" date="2016" name="Mol. Biol. Evol.">
        <title>Comparative Genomics of Early-Diverging Mushroom-Forming Fungi Provides Insights into the Origins of Lignocellulose Decay Capabilities.</title>
        <authorList>
            <person name="Nagy L.G."/>
            <person name="Riley R."/>
            <person name="Tritt A."/>
            <person name="Adam C."/>
            <person name="Daum C."/>
            <person name="Floudas D."/>
            <person name="Sun H."/>
            <person name="Yadav J.S."/>
            <person name="Pangilinan J."/>
            <person name="Larsson K.H."/>
            <person name="Matsuura K."/>
            <person name="Barry K."/>
            <person name="Labutti K."/>
            <person name="Kuo R."/>
            <person name="Ohm R.A."/>
            <person name="Bhattacharya S.S."/>
            <person name="Shirouzu T."/>
            <person name="Yoshinaga Y."/>
            <person name="Martin F.M."/>
            <person name="Grigoriev I.V."/>
            <person name="Hibbett D.S."/>
        </authorList>
    </citation>
    <scope>NUCLEOTIDE SEQUENCE [LARGE SCALE GENOMIC DNA]</scope>
    <source>
        <strain evidence="3 4">HHB12029</strain>
    </source>
</reference>
<dbReference type="SUPFAM" id="SSF52777">
    <property type="entry name" value="CoA-dependent acyltransferases"/>
    <property type="match status" value="1"/>
</dbReference>
<evidence type="ECO:0000256" key="2">
    <source>
        <dbReference type="ARBA" id="ARBA00023315"/>
    </source>
</evidence>
<proteinExistence type="predicted"/>
<keyword evidence="4" id="KW-1185">Reference proteome</keyword>
<keyword evidence="1" id="KW-0808">Transferase</keyword>
<dbReference type="InterPro" id="IPR050317">
    <property type="entry name" value="Plant_Fungal_Acyltransferase"/>
</dbReference>
<dbReference type="InterPro" id="IPR023213">
    <property type="entry name" value="CAT-like_dom_sf"/>
</dbReference>
<evidence type="ECO:0000313" key="3">
    <source>
        <dbReference type="EMBL" id="KZV99598.1"/>
    </source>
</evidence>
<dbReference type="STRING" id="1314781.A0A165MQ75"/>
<evidence type="ECO:0008006" key="5">
    <source>
        <dbReference type="Google" id="ProtNLM"/>
    </source>
</evidence>
<dbReference type="EMBL" id="KV425908">
    <property type="protein sequence ID" value="KZV99598.1"/>
    <property type="molecule type" value="Genomic_DNA"/>
</dbReference>
<dbReference type="OrthoDB" id="1862401at2759"/>
<keyword evidence="2" id="KW-0012">Acyltransferase</keyword>
<name>A0A165MQ75_EXIGL</name>
<dbReference type="GO" id="GO:0016747">
    <property type="term" value="F:acyltransferase activity, transferring groups other than amino-acyl groups"/>
    <property type="evidence" value="ECO:0007669"/>
    <property type="project" value="TreeGrafter"/>
</dbReference>
<dbReference type="Pfam" id="PF02458">
    <property type="entry name" value="Transferase"/>
    <property type="match status" value="2"/>
</dbReference>
<evidence type="ECO:0000256" key="1">
    <source>
        <dbReference type="ARBA" id="ARBA00022679"/>
    </source>
</evidence>
<dbReference type="Proteomes" id="UP000077266">
    <property type="component" value="Unassembled WGS sequence"/>
</dbReference>
<organism evidence="3 4">
    <name type="scientific">Exidia glandulosa HHB12029</name>
    <dbReference type="NCBI Taxonomy" id="1314781"/>
    <lineage>
        <taxon>Eukaryota</taxon>
        <taxon>Fungi</taxon>
        <taxon>Dikarya</taxon>
        <taxon>Basidiomycota</taxon>
        <taxon>Agaricomycotina</taxon>
        <taxon>Agaricomycetes</taxon>
        <taxon>Auriculariales</taxon>
        <taxon>Exidiaceae</taxon>
        <taxon>Exidia</taxon>
    </lineage>
</organism>